<dbReference type="Pfam" id="PF13531">
    <property type="entry name" value="SBP_bac_11"/>
    <property type="match status" value="1"/>
</dbReference>
<dbReference type="GO" id="GO:0030973">
    <property type="term" value="F:molybdate ion binding"/>
    <property type="evidence" value="ECO:0007669"/>
    <property type="project" value="TreeGrafter"/>
</dbReference>
<reference evidence="5" key="1">
    <citation type="submission" date="2016-11" db="UniProtKB">
        <authorList>
            <consortium name="WormBaseParasite"/>
        </authorList>
    </citation>
    <scope>IDENTIFICATION</scope>
</reference>
<dbReference type="PANTHER" id="PTHR30632:SF0">
    <property type="entry name" value="SULFATE-BINDING PROTEIN"/>
    <property type="match status" value="1"/>
</dbReference>
<dbReference type="NCBIfam" id="TIGR01256">
    <property type="entry name" value="modA"/>
    <property type="match status" value="1"/>
</dbReference>
<accession>A0A1I8ASY4</accession>
<keyword evidence="3" id="KW-0732">Signal</keyword>
<sequence length="481" mass="51798">MTLGHLRLAGGDLFRASLTGQILGGDFTVAVHHDDQGLGAFIFHDQGLGHPVQVQTQLGCCFHGSAMIDIVVAMLVQRFLPQGHQPVLAALALVDAQYAIAQAQVLQGQFSQLRDAQTAGIQSFQHAAVTQAQGIMYVWCGQQALYLFFRQGMRDTRGLSGATQFQAGVVLPHTFLHRPIVKATQGGQPAVGRAGLALTGLAGHPFAQIAGFQLLQWLAFALLLSPFLQPLQILPIRLLRVDGQAVLQPEHGDEIGNQTGLRHGDEKFGKRGCQFEAEHPGTKVLTSFAASDVLLQQIVNGAPVDVFASADQKAMNKAEEAKAVDPATRKNFVQNQVVLIVPTDNPAKVSNAGDLGKAEVKRVALGNPAVVPVGRYTQAALEKAGQWDAVKQREILGQNVRQVLDYVARGEVEAGFVFATDAAIMKDKVEVLEVLKTTEPVTYPIALVQREGRNDKAQAFQDFVMSESGQQVLAKYGFAKP</sequence>
<dbReference type="Proteomes" id="UP000095287">
    <property type="component" value="Unplaced"/>
</dbReference>
<evidence type="ECO:0000256" key="1">
    <source>
        <dbReference type="ARBA" id="ARBA00022505"/>
    </source>
</evidence>
<evidence type="ECO:0000256" key="3">
    <source>
        <dbReference type="ARBA" id="ARBA00022729"/>
    </source>
</evidence>
<evidence type="ECO:0000256" key="2">
    <source>
        <dbReference type="ARBA" id="ARBA00022723"/>
    </source>
</evidence>
<evidence type="ECO:0000313" key="5">
    <source>
        <dbReference type="WBParaSite" id="L893_g9148.t1"/>
    </source>
</evidence>
<dbReference type="InterPro" id="IPR005950">
    <property type="entry name" value="ModA"/>
</dbReference>
<name>A0A1I8ASY4_9BILA</name>
<dbReference type="GO" id="GO:0015689">
    <property type="term" value="P:molybdate ion transport"/>
    <property type="evidence" value="ECO:0007669"/>
    <property type="project" value="InterPro"/>
</dbReference>
<organism evidence="4 5">
    <name type="scientific">Steinernema glaseri</name>
    <dbReference type="NCBI Taxonomy" id="37863"/>
    <lineage>
        <taxon>Eukaryota</taxon>
        <taxon>Metazoa</taxon>
        <taxon>Ecdysozoa</taxon>
        <taxon>Nematoda</taxon>
        <taxon>Chromadorea</taxon>
        <taxon>Rhabditida</taxon>
        <taxon>Tylenchina</taxon>
        <taxon>Panagrolaimomorpha</taxon>
        <taxon>Strongyloidoidea</taxon>
        <taxon>Steinernematidae</taxon>
        <taxon>Steinernema</taxon>
    </lineage>
</organism>
<dbReference type="PANTHER" id="PTHR30632">
    <property type="entry name" value="MOLYBDATE-BINDING PERIPLASMIC PROTEIN"/>
    <property type="match status" value="1"/>
</dbReference>
<dbReference type="WBParaSite" id="L893_g9148.t1">
    <property type="protein sequence ID" value="L893_g9148.t1"/>
    <property type="gene ID" value="L893_g9148"/>
</dbReference>
<evidence type="ECO:0000313" key="4">
    <source>
        <dbReference type="Proteomes" id="UP000095287"/>
    </source>
</evidence>
<keyword evidence="2" id="KW-0479">Metal-binding</keyword>
<keyword evidence="4" id="KW-1185">Reference proteome</keyword>
<proteinExistence type="predicted"/>
<dbReference type="SUPFAM" id="SSF53850">
    <property type="entry name" value="Periplasmic binding protein-like II"/>
    <property type="match status" value="1"/>
</dbReference>
<protein>
    <submittedName>
        <fullName evidence="5">Molybdate ABC transporter substrate-binding protein</fullName>
    </submittedName>
</protein>
<dbReference type="InterPro" id="IPR050682">
    <property type="entry name" value="ModA/WtpA"/>
</dbReference>
<dbReference type="Gene3D" id="3.40.190.10">
    <property type="entry name" value="Periplasmic binding protein-like II"/>
    <property type="match status" value="2"/>
</dbReference>
<dbReference type="GO" id="GO:0046872">
    <property type="term" value="F:metal ion binding"/>
    <property type="evidence" value="ECO:0007669"/>
    <property type="project" value="UniProtKB-KW"/>
</dbReference>
<dbReference type="AlphaFoldDB" id="A0A1I8ASY4"/>
<dbReference type="FunFam" id="3.40.190.10:FF:000035">
    <property type="entry name" value="Molybdate ABC transporter substrate-binding protein"/>
    <property type="match status" value="1"/>
</dbReference>
<keyword evidence="1" id="KW-0500">Molybdenum</keyword>